<dbReference type="SUPFAM" id="SSF74650">
    <property type="entry name" value="Galactose mutarotase-like"/>
    <property type="match status" value="1"/>
</dbReference>
<accession>A0ABX0XQF1</accession>
<organism evidence="1 2">
    <name type="scientific">Sphingomonas jejuensis</name>
    <dbReference type="NCBI Taxonomy" id="904715"/>
    <lineage>
        <taxon>Bacteria</taxon>
        <taxon>Pseudomonadati</taxon>
        <taxon>Pseudomonadota</taxon>
        <taxon>Alphaproteobacteria</taxon>
        <taxon>Sphingomonadales</taxon>
        <taxon>Sphingomonadaceae</taxon>
        <taxon>Sphingomonas</taxon>
    </lineage>
</organism>
<dbReference type="EMBL" id="JAATJE010000002">
    <property type="protein sequence ID" value="NJC34926.1"/>
    <property type="molecule type" value="Genomic_DNA"/>
</dbReference>
<name>A0ABX0XQF1_9SPHN</name>
<dbReference type="InterPro" id="IPR014718">
    <property type="entry name" value="GH-type_carb-bd"/>
</dbReference>
<dbReference type="PANTHER" id="PTHR11122:SF13">
    <property type="entry name" value="GLUCOSE-6-PHOSPHATE 1-EPIMERASE"/>
    <property type="match status" value="1"/>
</dbReference>
<evidence type="ECO:0000313" key="1">
    <source>
        <dbReference type="EMBL" id="NJC34926.1"/>
    </source>
</evidence>
<dbReference type="InterPro" id="IPR008183">
    <property type="entry name" value="Aldose_1/G6P_1-epimerase"/>
</dbReference>
<dbReference type="CDD" id="cd09024">
    <property type="entry name" value="Aldose_epim_lacX"/>
    <property type="match status" value="1"/>
</dbReference>
<gene>
    <name evidence="1" type="ORF">GGR88_002440</name>
</gene>
<dbReference type="RefSeq" id="WP_167955355.1">
    <property type="nucleotide sequence ID" value="NZ_JAATJE010000002.1"/>
</dbReference>
<dbReference type="Pfam" id="PF01263">
    <property type="entry name" value="Aldose_epim"/>
    <property type="match status" value="1"/>
</dbReference>
<keyword evidence="2" id="KW-1185">Reference proteome</keyword>
<dbReference type="Proteomes" id="UP000734218">
    <property type="component" value="Unassembled WGS sequence"/>
</dbReference>
<protein>
    <submittedName>
        <fullName evidence="1">Galactose mutarotase-like enzyme</fullName>
    </submittedName>
</protein>
<dbReference type="Gene3D" id="2.70.98.10">
    <property type="match status" value="1"/>
</dbReference>
<evidence type="ECO:0000313" key="2">
    <source>
        <dbReference type="Proteomes" id="UP000734218"/>
    </source>
</evidence>
<proteinExistence type="predicted"/>
<dbReference type="InterPro" id="IPR011013">
    <property type="entry name" value="Gal_mutarotase_sf_dom"/>
</dbReference>
<dbReference type="PANTHER" id="PTHR11122">
    <property type="entry name" value="APOSPORY-ASSOCIATED PROTEIN C-RELATED"/>
    <property type="match status" value="1"/>
</dbReference>
<dbReference type="InterPro" id="IPR037481">
    <property type="entry name" value="LacX"/>
</dbReference>
<reference evidence="1 2" key="1">
    <citation type="submission" date="2020-03" db="EMBL/GenBank/DDBJ databases">
        <title>Genomic Encyclopedia of Type Strains, Phase IV (KMG-IV): sequencing the most valuable type-strain genomes for metagenomic binning, comparative biology and taxonomic classification.</title>
        <authorList>
            <person name="Goeker M."/>
        </authorList>
    </citation>
    <scope>NUCLEOTIDE SEQUENCE [LARGE SCALE GENOMIC DNA]</scope>
    <source>
        <strain evidence="1 2">DSM 27651</strain>
    </source>
</reference>
<sequence length="289" mass="31207">MADRVRIASDALSAEIDPFGAELQRLTTAAGEELLWDGDPAFWTGRAPLLFPIVGALKNGAYRLDGESYTLPKHGFARTSAFALIEQQADSATFRLADSAETRAHYPFTFTLDMAFALSGAELSMRATISNRGLAPMPFSFGFHPAFRWPLPGTGAKTDHRILFAAEEPSAIRGVSPDGLLTGSLPSPVNGREIALRDALFAHDALVWDDLTSRSLRFEGAGGVALDITFPDTPMLGLWMKPGAGYLCIEPWQGHADPEDATSDLRAKPGIVEVAPGDFRRFRMTVALG</sequence>
<comment type="caution">
    <text evidence="1">The sequence shown here is derived from an EMBL/GenBank/DDBJ whole genome shotgun (WGS) entry which is preliminary data.</text>
</comment>